<evidence type="ECO:0000313" key="6">
    <source>
        <dbReference type="Proteomes" id="UP000438983"/>
    </source>
</evidence>
<organism evidence="5 6">
    <name type="scientific">Stutzerimonas stutzeri</name>
    <name type="common">Pseudomonas stutzeri</name>
    <dbReference type="NCBI Taxonomy" id="316"/>
    <lineage>
        <taxon>Bacteria</taxon>
        <taxon>Pseudomonadati</taxon>
        <taxon>Pseudomonadota</taxon>
        <taxon>Gammaproteobacteria</taxon>
        <taxon>Pseudomonadales</taxon>
        <taxon>Pseudomonadaceae</taxon>
        <taxon>Stutzerimonas</taxon>
    </lineage>
</organism>
<dbReference type="RefSeq" id="WP_158188675.1">
    <property type="nucleotide sequence ID" value="NZ_CP046902.1"/>
</dbReference>
<accession>A0A6I6LX82</accession>
<keyword evidence="2" id="KW-0378">Hydrolase</keyword>
<dbReference type="SUPFAM" id="SSF52540">
    <property type="entry name" value="P-loop containing nucleoside triphosphate hydrolases"/>
    <property type="match status" value="1"/>
</dbReference>
<dbReference type="PROSITE" id="PS51193">
    <property type="entry name" value="HELICASE_ATP_BIND_2"/>
    <property type="match status" value="1"/>
</dbReference>
<dbReference type="GO" id="GO:0016787">
    <property type="term" value="F:hydrolase activity"/>
    <property type="evidence" value="ECO:0007669"/>
    <property type="project" value="UniProtKB-KW"/>
</dbReference>
<dbReference type="InterPro" id="IPR027417">
    <property type="entry name" value="P-loop_NTPase"/>
</dbReference>
<evidence type="ECO:0000256" key="2">
    <source>
        <dbReference type="ARBA" id="ARBA00022801"/>
    </source>
</evidence>
<evidence type="ECO:0000313" key="5">
    <source>
        <dbReference type="EMBL" id="QGZ31212.1"/>
    </source>
</evidence>
<sequence>MQTLSEIATVLFLSLAARHVDPEPALADAAALIAGRTRKWLGWSLLTEAEQTVLAVGLRLRPATLAQPGRFVSGAEALIKGRSSLFELVDKDLLGSELKEEARYRVLPGLNVDQIIREHYEALQSARQPGQYAELPIHGDVRLKHFGKDQIRVFHIPADQRKAIPEAGMRLRIPDAPGVAEIQWDRGLLETLAYKLDATSGLHGKHLSSLENLWPDAGSKTAQSGHFYRINAPTGTGKSVVMVMMAIDAAARGHKVVIAVPSFVEVDNTLAILRHSIAASHARLKAAPLHSMARVAERAALRFNEVDAHHPYDYSCILGSYGLGQESLPDGEEPCFNLQLDGIEKADGPEKLRHCPYLFRCGRTTMLSEALAADIIVVNHHSLLSGTTRIPLSDTDRFPGSRSLIEILLRYSPVFLVDEIDGLLKSAIDSSVFKLELGNIGTSSPLMRLYSRVADRSRIPSVEPSSLFRVAWALSFCIISVNQLMSLQARDYFEWPEKETTWSEADDAFIIERLGIDQQTLALMYSPEVYNLPEHLRPLSTNLAFWRTNDQDRRPEVVATDLSDLLTKLSDNGKLPAPLDEAVHIRLKASLILRGTLDLIERSLRNLNNELPTFVTANVPYAYEVQRSLNGPDPLSPTPIGPLHRDVYGFKRTNSPEYDPTLNVVAMRGDPHGTLLALPELSALGYAGVKRTFIGFSATAFFPGASAYDLKALDLIDVPDAKGQITFENLNVTTQISGTNIADRPAHVRDLAEEIAPWILARLEKLQKDPAMAKRARLLLVTSSDADAETLALTLSGMSNGPGSLVGWVRGRGSQYKPTMLKPGDTLIYDDLAQFTEGKYQDKTILVSAMQPIARGHNIVNSDGLSAIGGVVVCVRPLPSSDSPENNLAHICYETGNRVIARESPGEAMIQERRMANGLLKWIRTSHPAFSQQPANIRHYTVMNILVSLTQLVGRGRRGGTPITCYFADAAFLLGQSNWAKLLSDSVSTLKRDGDWEQFQKHHAGIASAVLSYISQSREYVR</sequence>
<gene>
    <name evidence="5" type="ORF">GQA94_14485</name>
</gene>
<protein>
    <recommendedName>
        <fullName evidence="4">Helicase ATP-binding domain-containing protein</fullName>
    </recommendedName>
</protein>
<dbReference type="OrthoDB" id="8252072at2"/>
<keyword evidence="1" id="KW-0547">Nucleotide-binding</keyword>
<dbReference type="Gene3D" id="3.40.50.300">
    <property type="entry name" value="P-loop containing nucleotide triphosphate hydrolases"/>
    <property type="match status" value="1"/>
</dbReference>
<dbReference type="AlphaFoldDB" id="A0A6I6LX82"/>
<proteinExistence type="predicted"/>
<feature type="domain" description="Helicase ATP-binding" evidence="4">
    <location>
        <begin position="167"/>
        <end position="469"/>
    </location>
</feature>
<reference evidence="5 6" key="1">
    <citation type="submission" date="2019-12" db="EMBL/GenBank/DDBJ databases">
        <title>Complete genome sequence of Pseudomonas stutzeri.</title>
        <authorList>
            <person name="Lim S.R."/>
            <person name="Kim J.H."/>
        </authorList>
    </citation>
    <scope>NUCLEOTIDE SEQUENCE [LARGE SCALE GENOMIC DNA]</scope>
    <source>
        <strain evidence="5 6">PM101005</strain>
    </source>
</reference>
<evidence type="ECO:0000259" key="4">
    <source>
        <dbReference type="PROSITE" id="PS51193"/>
    </source>
</evidence>
<name>A0A6I6LX82_STUST</name>
<evidence type="ECO:0000256" key="3">
    <source>
        <dbReference type="ARBA" id="ARBA00022840"/>
    </source>
</evidence>
<dbReference type="GO" id="GO:0005524">
    <property type="term" value="F:ATP binding"/>
    <property type="evidence" value="ECO:0007669"/>
    <property type="project" value="UniProtKB-KW"/>
</dbReference>
<dbReference type="Proteomes" id="UP000438983">
    <property type="component" value="Chromosome"/>
</dbReference>
<keyword evidence="3" id="KW-0067">ATP-binding</keyword>
<evidence type="ECO:0000256" key="1">
    <source>
        <dbReference type="ARBA" id="ARBA00022741"/>
    </source>
</evidence>
<dbReference type="InterPro" id="IPR014013">
    <property type="entry name" value="Helic_SF1/SF2_ATP-bd_DinG/Rad3"/>
</dbReference>
<dbReference type="EMBL" id="CP046902">
    <property type="protein sequence ID" value="QGZ31212.1"/>
    <property type="molecule type" value="Genomic_DNA"/>
</dbReference>